<dbReference type="KEGG" id="eff:skT53_14330"/>
<evidence type="ECO:0000313" key="2">
    <source>
        <dbReference type="Proteomes" id="UP000593802"/>
    </source>
</evidence>
<accession>A0A7I8D8I1</accession>
<gene>
    <name evidence="1" type="ORF">skT53_14330</name>
</gene>
<dbReference type="EMBL" id="AP023366">
    <property type="protein sequence ID" value="BCJ86448.1"/>
    <property type="molecule type" value="Genomic_DNA"/>
</dbReference>
<reference evidence="1 2" key="1">
    <citation type="submission" date="2020-08" db="EMBL/GenBank/DDBJ databases">
        <title>Complete Genome Sequence of Effusibacillus dendaii Strain skT53, Isolated from Farmland soil.</title>
        <authorList>
            <person name="Konishi T."/>
            <person name="Kawasaki H."/>
        </authorList>
    </citation>
    <scope>NUCLEOTIDE SEQUENCE [LARGE SCALE GENOMIC DNA]</scope>
    <source>
        <strain evidence="2">skT53</strain>
    </source>
</reference>
<name>A0A7I8D8I1_9BACL</name>
<sequence length="43" mass="4620">MFVAVSSALSTFGFDAEGVALEPQPAIEKAKNKEKIAKNSFFT</sequence>
<organism evidence="1 2">
    <name type="scientific">Effusibacillus dendaii</name>
    <dbReference type="NCBI Taxonomy" id="2743772"/>
    <lineage>
        <taxon>Bacteria</taxon>
        <taxon>Bacillati</taxon>
        <taxon>Bacillota</taxon>
        <taxon>Bacilli</taxon>
        <taxon>Bacillales</taxon>
        <taxon>Alicyclobacillaceae</taxon>
        <taxon>Effusibacillus</taxon>
    </lineage>
</organism>
<dbReference type="AlphaFoldDB" id="A0A7I8D8I1"/>
<protein>
    <submittedName>
        <fullName evidence="1">Uncharacterized protein</fullName>
    </submittedName>
</protein>
<proteinExistence type="predicted"/>
<keyword evidence="2" id="KW-1185">Reference proteome</keyword>
<dbReference type="Proteomes" id="UP000593802">
    <property type="component" value="Chromosome"/>
</dbReference>
<evidence type="ECO:0000313" key="1">
    <source>
        <dbReference type="EMBL" id="BCJ86448.1"/>
    </source>
</evidence>